<accession>A0A1M7P7X7</accession>
<feature type="transmembrane region" description="Helical" evidence="1">
    <location>
        <begin position="94"/>
        <end position="113"/>
    </location>
</feature>
<sequence>MTNFKILAKYSLIILIAVFFTFFFHEFSHWITGELLGYKMTMRLNYVSLTGGGEYKEFWENNVISAAGPIFTIIQGIVFYEIMKKYKNINFFPFLFLPFFMRLLAFTMSFNLPNDEARISRDLGIGTYTLFIIVCLFLGLLVYKISKKYSLDIKFQMINIILTSIFITLFVLVDNFFKIKIIN</sequence>
<evidence type="ECO:0000256" key="1">
    <source>
        <dbReference type="SAM" id="Phobius"/>
    </source>
</evidence>
<feature type="transmembrane region" description="Helical" evidence="1">
    <location>
        <begin position="125"/>
        <end position="143"/>
    </location>
</feature>
<gene>
    <name evidence="2" type="ORF">SAMN05216269_11472</name>
</gene>
<dbReference type="STRING" id="178356.SAMN05216269_11472"/>
<protein>
    <recommendedName>
        <fullName evidence="4">Peptidase family M50</fullName>
    </recommendedName>
</protein>
<organism evidence="2 3">
    <name type="scientific">Flavobacterium xinjiangense</name>
    <dbReference type="NCBI Taxonomy" id="178356"/>
    <lineage>
        <taxon>Bacteria</taxon>
        <taxon>Pseudomonadati</taxon>
        <taxon>Bacteroidota</taxon>
        <taxon>Flavobacteriia</taxon>
        <taxon>Flavobacteriales</taxon>
        <taxon>Flavobacteriaceae</taxon>
        <taxon>Flavobacterium</taxon>
    </lineage>
</organism>
<keyword evidence="1" id="KW-0472">Membrane</keyword>
<evidence type="ECO:0000313" key="3">
    <source>
        <dbReference type="Proteomes" id="UP000184092"/>
    </source>
</evidence>
<keyword evidence="1" id="KW-1133">Transmembrane helix</keyword>
<reference evidence="3" key="1">
    <citation type="submission" date="2016-11" db="EMBL/GenBank/DDBJ databases">
        <authorList>
            <person name="Varghese N."/>
            <person name="Submissions S."/>
        </authorList>
    </citation>
    <scope>NUCLEOTIDE SEQUENCE [LARGE SCALE GENOMIC DNA]</scope>
    <source>
        <strain evidence="3">CGMCC 1.2749</strain>
    </source>
</reference>
<keyword evidence="1" id="KW-0812">Transmembrane</keyword>
<keyword evidence="3" id="KW-1185">Reference proteome</keyword>
<evidence type="ECO:0008006" key="4">
    <source>
        <dbReference type="Google" id="ProtNLM"/>
    </source>
</evidence>
<dbReference type="OrthoDB" id="1160343at2"/>
<feature type="transmembrane region" description="Helical" evidence="1">
    <location>
        <begin position="63"/>
        <end position="82"/>
    </location>
</feature>
<dbReference type="Proteomes" id="UP000184092">
    <property type="component" value="Unassembled WGS sequence"/>
</dbReference>
<name>A0A1M7P7X7_9FLAO</name>
<feature type="transmembrane region" description="Helical" evidence="1">
    <location>
        <begin position="12"/>
        <end position="32"/>
    </location>
</feature>
<evidence type="ECO:0000313" key="2">
    <source>
        <dbReference type="EMBL" id="SHN12831.1"/>
    </source>
</evidence>
<dbReference type="RefSeq" id="WP_073210727.1">
    <property type="nucleotide sequence ID" value="NZ_FRCL01000014.1"/>
</dbReference>
<proteinExistence type="predicted"/>
<dbReference type="AlphaFoldDB" id="A0A1M7P7X7"/>
<feature type="transmembrane region" description="Helical" evidence="1">
    <location>
        <begin position="155"/>
        <end position="173"/>
    </location>
</feature>
<dbReference type="EMBL" id="FRCL01000014">
    <property type="protein sequence ID" value="SHN12831.1"/>
    <property type="molecule type" value="Genomic_DNA"/>
</dbReference>